<evidence type="ECO:0000256" key="1">
    <source>
        <dbReference type="SAM" id="MobiDB-lite"/>
    </source>
</evidence>
<dbReference type="Pfam" id="PF25482">
    <property type="entry name" value="DUF7905"/>
    <property type="match status" value="1"/>
</dbReference>
<gene>
    <name evidence="3" type="ORF">N7496_006586</name>
</gene>
<accession>A0A9W9V7J7</accession>
<feature type="region of interest" description="Disordered" evidence="1">
    <location>
        <begin position="131"/>
        <end position="170"/>
    </location>
</feature>
<evidence type="ECO:0000313" key="4">
    <source>
        <dbReference type="Proteomes" id="UP001147782"/>
    </source>
</evidence>
<dbReference type="InterPro" id="IPR057227">
    <property type="entry name" value="DUF7905"/>
</dbReference>
<protein>
    <recommendedName>
        <fullName evidence="2">DUF7905 domain-containing protein</fullName>
    </recommendedName>
</protein>
<reference evidence="3" key="1">
    <citation type="submission" date="2022-11" db="EMBL/GenBank/DDBJ databases">
        <authorList>
            <person name="Petersen C."/>
        </authorList>
    </citation>
    <scope>NUCLEOTIDE SEQUENCE</scope>
    <source>
        <strain evidence="3">IBT 29864</strain>
    </source>
</reference>
<dbReference type="GeneID" id="81438694"/>
<dbReference type="Proteomes" id="UP001147782">
    <property type="component" value="Unassembled WGS sequence"/>
</dbReference>
<feature type="domain" description="DUF7905" evidence="2">
    <location>
        <begin position="351"/>
        <end position="612"/>
    </location>
</feature>
<evidence type="ECO:0000259" key="2">
    <source>
        <dbReference type="Pfam" id="PF25482"/>
    </source>
</evidence>
<evidence type="ECO:0000313" key="3">
    <source>
        <dbReference type="EMBL" id="KAJ5370494.1"/>
    </source>
</evidence>
<dbReference type="OrthoDB" id="4739136at2759"/>
<dbReference type="EMBL" id="JAPZBS010000005">
    <property type="protein sequence ID" value="KAJ5370494.1"/>
    <property type="molecule type" value="Genomic_DNA"/>
</dbReference>
<feature type="compositionally biased region" description="Basic residues" evidence="1">
    <location>
        <begin position="1"/>
        <end position="21"/>
    </location>
</feature>
<dbReference type="RefSeq" id="XP_056554928.1">
    <property type="nucleotide sequence ID" value="XM_056699515.1"/>
</dbReference>
<reference evidence="3" key="2">
    <citation type="journal article" date="2023" name="IMA Fungus">
        <title>Comparative genomic study of the Penicillium genus elucidates a diverse pangenome and 15 lateral gene transfer events.</title>
        <authorList>
            <person name="Petersen C."/>
            <person name="Sorensen T."/>
            <person name="Nielsen M.R."/>
            <person name="Sondergaard T.E."/>
            <person name="Sorensen J.L."/>
            <person name="Fitzpatrick D.A."/>
            <person name="Frisvad J.C."/>
            <person name="Nielsen K.L."/>
        </authorList>
    </citation>
    <scope>NUCLEOTIDE SEQUENCE</scope>
    <source>
        <strain evidence="3">IBT 29864</strain>
    </source>
</reference>
<proteinExistence type="predicted"/>
<sequence length="708" mass="80434">MDIMKRHSTKSGTHRLPKFHGLRSPIPKTENTPPPRQTLSARSKWRANMEPDSIFVLGDLNARKDASITSLFGRTTARPGRIEIFKDVCRSTGAFIKPPVESDTQLYIWGNKDQVVKAKKMIQNLAIEHREELAKKARRPSPKPGTSRVRPYREPKPPRQSPGFERKHPLEWGKISPYKNHEEMKCKQEKMALEALRKEPKSVECKMWSPSQNKKNFLDPNQFMQQKLIFVWPTDGPSPQECLGMDLEKLDSIRFDHQVHAYLDPENPTLVVVANNEGFNSRSVVDFLRAAWKEGMGRTDLHIKKLMLAPLSHEFSRYGVTIERHGSITKPFLHRVRSEDANARRLAFTQVMDSIRSSIFDEILQNMQTSLSMINYFNGNLRMRFHFGTFVLDRYRLLKTGADAFSMAEIAAMIGHEQCRGRVVPGLKIGTDDLLNRLRQANDLLEPIGQVRPLNELEFMEPIHSATIEFTRDNSDFRLELYLKRISRAGEVEIKGHRWFKARRGEDKTLRMPLQLVMVDFARADWQCNIELFEVAEERELTKSHRELASSIRFASSGDSHHFVSKAAMNIIVSKDTPDANIVKKSAIRFKVKGTNLMLELARFDVYRGATYFNSYLSATLFDPNWDSLMGGEIGVGGVKFQSRGAGLEAFFPSTRSGNAEEGAGLEEVLEVVQRIAALMGSPEIGLSGPAKDDSMAGLMDLELGTLF</sequence>
<comment type="caution">
    <text evidence="3">The sequence shown here is derived from an EMBL/GenBank/DDBJ whole genome shotgun (WGS) entry which is preliminary data.</text>
</comment>
<feature type="region of interest" description="Disordered" evidence="1">
    <location>
        <begin position="1"/>
        <end position="41"/>
    </location>
</feature>
<name>A0A9W9V7J7_9EURO</name>
<organism evidence="3 4">
    <name type="scientific">Penicillium cataractarum</name>
    <dbReference type="NCBI Taxonomy" id="2100454"/>
    <lineage>
        <taxon>Eukaryota</taxon>
        <taxon>Fungi</taxon>
        <taxon>Dikarya</taxon>
        <taxon>Ascomycota</taxon>
        <taxon>Pezizomycotina</taxon>
        <taxon>Eurotiomycetes</taxon>
        <taxon>Eurotiomycetidae</taxon>
        <taxon>Eurotiales</taxon>
        <taxon>Aspergillaceae</taxon>
        <taxon>Penicillium</taxon>
    </lineage>
</organism>
<dbReference type="AlphaFoldDB" id="A0A9W9V7J7"/>
<keyword evidence="4" id="KW-1185">Reference proteome</keyword>